<dbReference type="InterPro" id="IPR019405">
    <property type="entry name" value="Lactonase_7-beta_prop"/>
</dbReference>
<evidence type="ECO:0000313" key="2">
    <source>
        <dbReference type="EMBL" id="WNQ13315.1"/>
    </source>
</evidence>
<proteinExistence type="inferred from homology"/>
<dbReference type="KEGG" id="paun:MJA45_09910"/>
<dbReference type="Gene3D" id="2.130.10.10">
    <property type="entry name" value="YVTN repeat-like/Quinoprotein amine dehydrogenase"/>
    <property type="match status" value="1"/>
</dbReference>
<dbReference type="Pfam" id="PF10282">
    <property type="entry name" value="Lactonase"/>
    <property type="match status" value="1"/>
</dbReference>
<accession>A0AA96RF88</accession>
<dbReference type="AlphaFoldDB" id="A0AA96RF88"/>
<dbReference type="EC" id="3.1.1.-" evidence="2"/>
<comment type="similarity">
    <text evidence="1">Belongs to the cycloisomerase 2 family.</text>
</comment>
<keyword evidence="3" id="KW-1185">Reference proteome</keyword>
<sequence>MTKLLAYIGSYAEASAPGVYACLFDPDKGELELTDQVTGLLNPTFLALAPELHTLYAIGESRLESGERIGEAAAYRLDPESGSLRLLNRQPTVAAPTCHISIDKTGQALFTSSYHGGLIGVSALEEGGRVGPLRQSIAHSGSSVLPVQSQARVHSLLPDRSNRFAVVCDLGLDKVIVYRIDPEGPTLTKASETATAAGAGPRHFAFHPSRPNGYVINELNSTITVFSWDEENGTLTEIETVSTLPASYDGENATADIHLSPDGRFLYGSNRGHDSLAVFAVDEETGKLRPVEHTPTGGGHPRNFALTPDGRFLLAANRDGDNIVIFRRDAETGRLTPNGKELRLSKPVCVKFMER</sequence>
<dbReference type="RefSeq" id="WP_315607095.1">
    <property type="nucleotide sequence ID" value="NZ_CP130318.1"/>
</dbReference>
<dbReference type="PANTHER" id="PTHR30344:SF1">
    <property type="entry name" value="6-PHOSPHOGLUCONOLACTONASE"/>
    <property type="match status" value="1"/>
</dbReference>
<dbReference type="InterPro" id="IPR050282">
    <property type="entry name" value="Cycloisomerase_2"/>
</dbReference>
<dbReference type="EMBL" id="CP130318">
    <property type="protein sequence ID" value="WNQ13315.1"/>
    <property type="molecule type" value="Genomic_DNA"/>
</dbReference>
<evidence type="ECO:0000256" key="1">
    <source>
        <dbReference type="ARBA" id="ARBA00005564"/>
    </source>
</evidence>
<dbReference type="GO" id="GO:0017057">
    <property type="term" value="F:6-phosphogluconolactonase activity"/>
    <property type="evidence" value="ECO:0007669"/>
    <property type="project" value="TreeGrafter"/>
</dbReference>
<protein>
    <submittedName>
        <fullName evidence="2">Lactonase family protein</fullName>
        <ecNumber evidence="2">3.1.1.-</ecNumber>
    </submittedName>
</protein>
<reference evidence="2 3" key="1">
    <citation type="submission" date="2022-02" db="EMBL/GenBank/DDBJ databases">
        <title>Paenibacillus sp. MBLB1776 Whole Genome Shotgun Sequencing.</title>
        <authorList>
            <person name="Hwang C.Y."/>
            <person name="Cho E.-S."/>
            <person name="Seo M.-J."/>
        </authorList>
    </citation>
    <scope>NUCLEOTIDE SEQUENCE [LARGE SCALE GENOMIC DNA]</scope>
    <source>
        <strain evidence="2 3">MBLB1776</strain>
    </source>
</reference>
<name>A0AA96RF88_9BACL</name>
<gene>
    <name evidence="2" type="ORF">MJA45_09910</name>
</gene>
<dbReference type="InterPro" id="IPR015943">
    <property type="entry name" value="WD40/YVTN_repeat-like_dom_sf"/>
</dbReference>
<dbReference type="SUPFAM" id="SSF51004">
    <property type="entry name" value="C-terminal (heme d1) domain of cytochrome cd1-nitrite reductase"/>
    <property type="match status" value="1"/>
</dbReference>
<keyword evidence="2" id="KW-0378">Hydrolase</keyword>
<dbReference type="PANTHER" id="PTHR30344">
    <property type="entry name" value="6-PHOSPHOGLUCONOLACTONASE-RELATED"/>
    <property type="match status" value="1"/>
</dbReference>
<organism evidence="2 3">
    <name type="scientific">Paenibacillus aurantius</name>
    <dbReference type="NCBI Taxonomy" id="2918900"/>
    <lineage>
        <taxon>Bacteria</taxon>
        <taxon>Bacillati</taxon>
        <taxon>Bacillota</taxon>
        <taxon>Bacilli</taxon>
        <taxon>Bacillales</taxon>
        <taxon>Paenibacillaceae</taxon>
        <taxon>Paenibacillus</taxon>
    </lineage>
</organism>
<evidence type="ECO:0000313" key="3">
    <source>
        <dbReference type="Proteomes" id="UP001305702"/>
    </source>
</evidence>
<dbReference type="GO" id="GO:0005829">
    <property type="term" value="C:cytosol"/>
    <property type="evidence" value="ECO:0007669"/>
    <property type="project" value="TreeGrafter"/>
</dbReference>
<dbReference type="InterPro" id="IPR011048">
    <property type="entry name" value="Haem_d1_sf"/>
</dbReference>
<dbReference type="Proteomes" id="UP001305702">
    <property type="component" value="Chromosome"/>
</dbReference>